<dbReference type="Proteomes" id="UP000298763">
    <property type="component" value="Chromosome"/>
</dbReference>
<dbReference type="Proteomes" id="UP000584325">
    <property type="component" value="Unassembled WGS sequence"/>
</dbReference>
<keyword evidence="3" id="KW-1185">Reference proteome</keyword>
<organism evidence="1 4">
    <name type="scientific">Pseudoduganella umbonata</name>
    <dbReference type="NCBI Taxonomy" id="864828"/>
    <lineage>
        <taxon>Bacteria</taxon>
        <taxon>Pseudomonadati</taxon>
        <taxon>Pseudomonadota</taxon>
        <taxon>Betaproteobacteria</taxon>
        <taxon>Burkholderiales</taxon>
        <taxon>Oxalobacteraceae</taxon>
        <taxon>Telluria group</taxon>
        <taxon>Pseudoduganella</taxon>
    </lineage>
</organism>
<name>A0A4V1EDI6_9BURK</name>
<reference evidence="1 4" key="2">
    <citation type="submission" date="2020-08" db="EMBL/GenBank/DDBJ databases">
        <title>Genomic Encyclopedia of Type Strains, Phase III (KMG-III): the genomes of soil and plant-associated and newly described type strains.</title>
        <authorList>
            <person name="Whitman W."/>
        </authorList>
    </citation>
    <scope>NUCLEOTIDE SEQUENCE [LARGE SCALE GENOMIC DNA]</scope>
    <source>
        <strain evidence="1 4">CECT 7753</strain>
    </source>
</reference>
<dbReference type="EMBL" id="JACHXS010000012">
    <property type="protein sequence ID" value="MBB3224431.1"/>
    <property type="molecule type" value="Genomic_DNA"/>
</dbReference>
<sequence>MSKFKLLDYLIGSVYAVDLGLSEDEGQGLYVRMLANVDWRSRISEEINLAFLDTNFSWKAFFDEHGLYAADSEREARIYAEKIILEPLRSKGEKWDDGSLTNG</sequence>
<evidence type="ECO:0000313" key="1">
    <source>
        <dbReference type="EMBL" id="MBB3224431.1"/>
    </source>
</evidence>
<protein>
    <submittedName>
        <fullName evidence="1">Uncharacterized protein</fullName>
    </submittedName>
</protein>
<dbReference type="EMBL" id="CP040017">
    <property type="protein sequence ID" value="QCP11211.1"/>
    <property type="molecule type" value="Genomic_DNA"/>
</dbReference>
<evidence type="ECO:0000313" key="3">
    <source>
        <dbReference type="Proteomes" id="UP000298763"/>
    </source>
</evidence>
<accession>A0A4V1EDI6</accession>
<dbReference type="AlphaFoldDB" id="A0A4V1EDI6"/>
<reference evidence="2 3" key="1">
    <citation type="submission" date="2019-05" db="EMBL/GenBank/DDBJ databases">
        <title>Draft Genome Sequences of Six Type Strains of the Genus Massilia.</title>
        <authorList>
            <person name="Miess H."/>
            <person name="Frediansyhah A."/>
            <person name="Gross H."/>
        </authorList>
    </citation>
    <scope>NUCLEOTIDE SEQUENCE [LARGE SCALE GENOMIC DNA]</scope>
    <source>
        <strain evidence="2 3">DSMZ 26121</strain>
    </source>
</reference>
<evidence type="ECO:0000313" key="4">
    <source>
        <dbReference type="Proteomes" id="UP000584325"/>
    </source>
</evidence>
<dbReference type="OrthoDB" id="9182064at2"/>
<gene>
    <name evidence="2" type="ORF">FCL38_12885</name>
    <name evidence="1" type="ORF">FHS02_005295</name>
</gene>
<dbReference type="RefSeq" id="WP_137314074.1">
    <property type="nucleotide sequence ID" value="NZ_CP040017.1"/>
</dbReference>
<proteinExistence type="predicted"/>
<evidence type="ECO:0000313" key="2">
    <source>
        <dbReference type="EMBL" id="QCP11211.1"/>
    </source>
</evidence>